<dbReference type="GO" id="GO:0009055">
    <property type="term" value="F:electron transfer activity"/>
    <property type="evidence" value="ECO:0007669"/>
    <property type="project" value="InterPro"/>
</dbReference>
<keyword evidence="13 19" id="KW-0249">Electron transport</keyword>
<evidence type="ECO:0000256" key="6">
    <source>
        <dbReference type="ARBA" id="ARBA00022519"/>
    </source>
</evidence>
<keyword evidence="17 19" id="KW-0406">Ion transport</keyword>
<protein>
    <recommendedName>
        <fullName evidence="19">Cbb3-type cytochrome c oxidase subunit</fullName>
    </recommendedName>
</protein>
<keyword evidence="4 19" id="KW-0813">Transport</keyword>
<dbReference type="Gene3D" id="1.10.760.10">
    <property type="entry name" value="Cytochrome c-like domain"/>
    <property type="match status" value="2"/>
</dbReference>
<keyword evidence="12 19" id="KW-0375">Hydrogen ion transport</keyword>
<dbReference type="KEGG" id="rhp:LPB142_14705"/>
<reference evidence="24 25" key="1">
    <citation type="submission" date="2016-10" db="EMBL/GenBank/DDBJ databases">
        <title>Rhodobacter sp. LPB0142, isolated from sea water.</title>
        <authorList>
            <person name="Kim E."/>
            <person name="Yi H."/>
        </authorList>
    </citation>
    <scope>NUCLEOTIDE SEQUENCE [LARGE SCALE GENOMIC DNA]</scope>
    <source>
        <strain evidence="24 25">LPB0142</strain>
    </source>
</reference>
<dbReference type="Pfam" id="PF00034">
    <property type="entry name" value="Cytochrom_C"/>
    <property type="match status" value="2"/>
</dbReference>
<evidence type="ECO:0000256" key="5">
    <source>
        <dbReference type="ARBA" id="ARBA00022475"/>
    </source>
</evidence>
<dbReference type="RefSeq" id="WP_068765425.1">
    <property type="nucleotide sequence ID" value="NZ_CP017781.1"/>
</dbReference>
<keyword evidence="14 22" id="KW-1133">Transmembrane helix</keyword>
<sequence>MSKKPTKKQDVETTGHSWDGISEYNNPLPRWWLWTFYACIVWGVGYSVAMPAWPIFQSGATPGLMGASTRADVQAEIDRYAAANKPVEEKLVAADLTQIANDPELADYTRNAGAAVFRTWCAQCHGAGAGGNKGFPNLLDNDWLFGGSIEQIYADVQHGIRDPLDPDTNPAAAMPAHLTDEILTQEQIDQVVQYVLQISGQTADAAAATEGATLFAENCVACHGEDAKGMVETGAPNLTDAIWLYGGDVATLTQTIQYGRAGVMPSWSYVPEGGTARLSEAQIRAVSAYVHSLGGGQ</sequence>
<dbReference type="STRING" id="1850250.LPB142_14705"/>
<keyword evidence="7 19" id="KW-0349">Heme</keyword>
<evidence type="ECO:0000256" key="20">
    <source>
        <dbReference type="PIRSR" id="PIRSR000006-1"/>
    </source>
</evidence>
<dbReference type="Pfam" id="PF14715">
    <property type="entry name" value="FixP_N"/>
    <property type="match status" value="1"/>
</dbReference>
<dbReference type="PROSITE" id="PS51007">
    <property type="entry name" value="CYTC"/>
    <property type="match status" value="2"/>
</dbReference>
<gene>
    <name evidence="24" type="ORF">LPB142_14705</name>
</gene>
<dbReference type="InterPro" id="IPR004678">
    <property type="entry name" value="Cyt_c_oxidase_cbb3_su3"/>
</dbReference>
<comment type="pathway">
    <text evidence="2 19">Energy metabolism; oxidative phosphorylation.</text>
</comment>
<feature type="binding site" description="axial binding residue" evidence="20">
    <location>
        <position position="125"/>
    </location>
    <ligand>
        <name>heme c</name>
        <dbReference type="ChEBI" id="CHEBI:61717"/>
        <label>1</label>
    </ligand>
    <ligandPart>
        <name>Fe</name>
        <dbReference type="ChEBI" id="CHEBI:18248"/>
    </ligandPart>
</feature>
<evidence type="ECO:0000256" key="18">
    <source>
        <dbReference type="ARBA" id="ARBA00023136"/>
    </source>
</evidence>
<evidence type="ECO:0000256" key="8">
    <source>
        <dbReference type="ARBA" id="ARBA00022660"/>
    </source>
</evidence>
<feature type="binding site" description="covalent" evidence="21">
    <location>
        <position position="124"/>
    </location>
    <ligand>
        <name>heme c</name>
        <dbReference type="ChEBI" id="CHEBI:61717"/>
        <label>1</label>
    </ligand>
</feature>
<evidence type="ECO:0000256" key="4">
    <source>
        <dbReference type="ARBA" id="ARBA00022448"/>
    </source>
</evidence>
<dbReference type="InterPro" id="IPR032858">
    <property type="entry name" value="CcoP_N"/>
</dbReference>
<evidence type="ECO:0000313" key="24">
    <source>
        <dbReference type="EMBL" id="AOZ70425.1"/>
    </source>
</evidence>
<dbReference type="PANTHER" id="PTHR33751:SF1">
    <property type="entry name" value="CBB3-TYPE CYTOCHROME C OXIDASE SUBUNIT FIXP"/>
    <property type="match status" value="1"/>
</dbReference>
<dbReference type="PANTHER" id="PTHR33751">
    <property type="entry name" value="CBB3-TYPE CYTOCHROME C OXIDASE SUBUNIT FIXP"/>
    <property type="match status" value="1"/>
</dbReference>
<proteinExistence type="inferred from homology"/>
<dbReference type="SUPFAM" id="SSF46626">
    <property type="entry name" value="Cytochrome c"/>
    <property type="match status" value="2"/>
</dbReference>
<evidence type="ECO:0000256" key="17">
    <source>
        <dbReference type="ARBA" id="ARBA00023065"/>
    </source>
</evidence>
<feature type="binding site" description="axial binding residue" evidence="20">
    <location>
        <position position="223"/>
    </location>
    <ligand>
        <name>heme c</name>
        <dbReference type="ChEBI" id="CHEBI:61717"/>
        <label>2</label>
    </ligand>
    <ligandPart>
        <name>Fe</name>
        <dbReference type="ChEBI" id="CHEBI:18248"/>
    </ligandPart>
</feature>
<dbReference type="GO" id="GO:0046872">
    <property type="term" value="F:metal ion binding"/>
    <property type="evidence" value="ECO:0007669"/>
    <property type="project" value="UniProtKB-KW"/>
</dbReference>
<keyword evidence="25" id="KW-1185">Reference proteome</keyword>
<evidence type="ECO:0000259" key="23">
    <source>
        <dbReference type="PROSITE" id="PS51007"/>
    </source>
</evidence>
<dbReference type="GO" id="GO:0016491">
    <property type="term" value="F:oxidoreductase activity"/>
    <property type="evidence" value="ECO:0007669"/>
    <property type="project" value="UniProtKB-KW"/>
</dbReference>
<comment type="subunit">
    <text evidence="19">Component of the cbb3-type cytochrome c oxidase.</text>
</comment>
<evidence type="ECO:0000256" key="19">
    <source>
        <dbReference type="PIRNR" id="PIRNR000006"/>
    </source>
</evidence>
<evidence type="ECO:0000256" key="15">
    <source>
        <dbReference type="ARBA" id="ARBA00023002"/>
    </source>
</evidence>
<feature type="domain" description="Cytochrome c" evidence="23">
    <location>
        <begin position="206"/>
        <end position="294"/>
    </location>
</feature>
<evidence type="ECO:0000256" key="22">
    <source>
        <dbReference type="SAM" id="Phobius"/>
    </source>
</evidence>
<evidence type="ECO:0000256" key="1">
    <source>
        <dbReference type="ARBA" id="ARBA00004533"/>
    </source>
</evidence>
<dbReference type="Gene3D" id="6.10.280.130">
    <property type="match status" value="1"/>
</dbReference>
<dbReference type="UniPathway" id="UPA00705"/>
<dbReference type="GO" id="GO:0020037">
    <property type="term" value="F:heme binding"/>
    <property type="evidence" value="ECO:0007669"/>
    <property type="project" value="InterPro"/>
</dbReference>
<dbReference type="InterPro" id="IPR050597">
    <property type="entry name" value="Cytochrome_c_Oxidase_Subunit"/>
</dbReference>
<feature type="transmembrane region" description="Helical" evidence="22">
    <location>
        <begin position="31"/>
        <end position="49"/>
    </location>
</feature>
<name>A0A1D9MEW0_9RHOB</name>
<dbReference type="EMBL" id="CP017781">
    <property type="protein sequence ID" value="AOZ70425.1"/>
    <property type="molecule type" value="Genomic_DNA"/>
</dbReference>
<dbReference type="PIRSF" id="PIRSF000006">
    <property type="entry name" value="Cbb3-Cox_fixP"/>
    <property type="match status" value="1"/>
</dbReference>
<keyword evidence="15 19" id="KW-0560">Oxidoreductase</keyword>
<dbReference type="NCBIfam" id="TIGR00782">
    <property type="entry name" value="ccoP"/>
    <property type="match status" value="1"/>
</dbReference>
<evidence type="ECO:0000256" key="2">
    <source>
        <dbReference type="ARBA" id="ARBA00004673"/>
    </source>
</evidence>
<feature type="binding site" description="axial binding residue" evidence="20">
    <location>
        <position position="174"/>
    </location>
    <ligand>
        <name>heme c</name>
        <dbReference type="ChEBI" id="CHEBI:61717"/>
        <label>2</label>
    </ligand>
    <ligandPart>
        <name>Fe</name>
        <dbReference type="ChEBI" id="CHEBI:18248"/>
    </ligandPart>
</feature>
<evidence type="ECO:0000256" key="12">
    <source>
        <dbReference type="ARBA" id="ARBA00022781"/>
    </source>
</evidence>
<dbReference type="GO" id="GO:0005886">
    <property type="term" value="C:plasma membrane"/>
    <property type="evidence" value="ECO:0007669"/>
    <property type="project" value="UniProtKB-SubCell"/>
</dbReference>
<keyword evidence="11" id="KW-0677">Repeat</keyword>
<evidence type="ECO:0000256" key="9">
    <source>
        <dbReference type="ARBA" id="ARBA00022692"/>
    </source>
</evidence>
<evidence type="ECO:0000256" key="16">
    <source>
        <dbReference type="ARBA" id="ARBA00023004"/>
    </source>
</evidence>
<feature type="domain" description="Cytochrome c" evidence="23">
    <location>
        <begin position="108"/>
        <end position="199"/>
    </location>
</feature>
<evidence type="ECO:0000256" key="10">
    <source>
        <dbReference type="ARBA" id="ARBA00022723"/>
    </source>
</evidence>
<evidence type="ECO:0000256" key="7">
    <source>
        <dbReference type="ARBA" id="ARBA00022617"/>
    </source>
</evidence>
<organism evidence="24 25">
    <name type="scientific">Rhodobacter xanthinilyticus</name>
    <dbReference type="NCBI Taxonomy" id="1850250"/>
    <lineage>
        <taxon>Bacteria</taxon>
        <taxon>Pseudomonadati</taxon>
        <taxon>Pseudomonadota</taxon>
        <taxon>Alphaproteobacteria</taxon>
        <taxon>Rhodobacterales</taxon>
        <taxon>Rhodobacter group</taxon>
        <taxon>Rhodobacter</taxon>
    </lineage>
</organism>
<keyword evidence="10 19" id="KW-0479">Metal-binding</keyword>
<comment type="similarity">
    <text evidence="3 19">Belongs to the CcoP / FixP family.</text>
</comment>
<feature type="binding site" description="covalent" evidence="21">
    <location>
        <position position="222"/>
    </location>
    <ligand>
        <name>heme c</name>
        <dbReference type="ChEBI" id="CHEBI:61717"/>
        <label>2</label>
    </ligand>
</feature>
<evidence type="ECO:0000313" key="25">
    <source>
        <dbReference type="Proteomes" id="UP000176562"/>
    </source>
</evidence>
<comment type="cofactor">
    <cofactor evidence="19 21">
        <name>heme c</name>
        <dbReference type="ChEBI" id="CHEBI:61717"/>
    </cofactor>
    <text evidence="19 21">Binds 2 heme C groups per subunit.</text>
</comment>
<dbReference type="Proteomes" id="UP000176562">
    <property type="component" value="Chromosome"/>
</dbReference>
<evidence type="ECO:0000256" key="21">
    <source>
        <dbReference type="PIRSR" id="PIRSR000006-2"/>
    </source>
</evidence>
<keyword evidence="18 19" id="KW-0472">Membrane</keyword>
<evidence type="ECO:0000256" key="14">
    <source>
        <dbReference type="ARBA" id="ARBA00022989"/>
    </source>
</evidence>
<keyword evidence="8 19" id="KW-0679">Respiratory chain</keyword>
<dbReference type="InterPro" id="IPR036909">
    <property type="entry name" value="Cyt_c-like_dom_sf"/>
</dbReference>
<comment type="subcellular location">
    <subcellularLocation>
        <location evidence="1 19">Cell inner membrane</location>
    </subcellularLocation>
</comment>
<feature type="binding site" description="covalent" evidence="21">
    <location>
        <position position="121"/>
    </location>
    <ligand>
        <name>heme c</name>
        <dbReference type="ChEBI" id="CHEBI:61717"/>
        <label>1</label>
    </ligand>
</feature>
<dbReference type="AlphaFoldDB" id="A0A1D9MEW0"/>
<keyword evidence="6 19" id="KW-0997">Cell inner membrane</keyword>
<dbReference type="InterPro" id="IPR038414">
    <property type="entry name" value="CcoP_N_sf"/>
</dbReference>
<keyword evidence="5 19" id="KW-1003">Cell membrane</keyword>
<dbReference type="InterPro" id="IPR009056">
    <property type="entry name" value="Cyt_c-like_dom"/>
</dbReference>
<feature type="binding site" description="axial binding residue" evidence="20">
    <location>
        <position position="264"/>
    </location>
    <ligand>
        <name>heme c</name>
        <dbReference type="ChEBI" id="CHEBI:61717"/>
        <label>1</label>
    </ligand>
    <ligandPart>
        <name>Fe</name>
        <dbReference type="ChEBI" id="CHEBI:18248"/>
    </ligandPart>
</feature>
<dbReference type="GO" id="GO:0006119">
    <property type="term" value="P:oxidative phosphorylation"/>
    <property type="evidence" value="ECO:0007669"/>
    <property type="project" value="UniProtKB-UniPathway"/>
</dbReference>
<accession>A0A1D9MEW0</accession>
<evidence type="ECO:0000256" key="11">
    <source>
        <dbReference type="ARBA" id="ARBA00022737"/>
    </source>
</evidence>
<evidence type="ECO:0000256" key="3">
    <source>
        <dbReference type="ARBA" id="ARBA00006113"/>
    </source>
</evidence>
<comment type="function">
    <text evidence="19">C-type cytochrome. Part of the cbb3-type cytochrome c oxidase complex.</text>
</comment>
<feature type="binding site" description="covalent" evidence="21">
    <location>
        <position position="219"/>
    </location>
    <ligand>
        <name>heme c</name>
        <dbReference type="ChEBI" id="CHEBI:61717"/>
        <label>2</label>
    </ligand>
</feature>
<evidence type="ECO:0000256" key="13">
    <source>
        <dbReference type="ARBA" id="ARBA00022982"/>
    </source>
</evidence>
<keyword evidence="16 19" id="KW-0408">Iron</keyword>
<dbReference type="GO" id="GO:1902600">
    <property type="term" value="P:proton transmembrane transport"/>
    <property type="evidence" value="ECO:0007669"/>
    <property type="project" value="UniProtKB-KW"/>
</dbReference>
<keyword evidence="9 22" id="KW-0812">Transmembrane</keyword>